<dbReference type="EMBL" id="CP012342">
    <property type="protein sequence ID" value="AKV58985.1"/>
    <property type="molecule type" value="Genomic_DNA"/>
</dbReference>
<keyword evidence="2" id="KW-1185">Reference proteome</keyword>
<dbReference type="Proteomes" id="UP000060016">
    <property type="component" value="Chromosome"/>
</dbReference>
<dbReference type="STRING" id="156976.AK829_07230"/>
<dbReference type="KEGG" id="crie:AK829_07230"/>
<evidence type="ECO:0000313" key="2">
    <source>
        <dbReference type="Proteomes" id="UP000060016"/>
    </source>
</evidence>
<protein>
    <submittedName>
        <fullName evidence="1">Uncharacterized protein</fullName>
    </submittedName>
</protein>
<dbReference type="PATRIC" id="fig|156976.3.peg.1443"/>
<evidence type="ECO:0000313" key="1">
    <source>
        <dbReference type="EMBL" id="AKV58985.1"/>
    </source>
</evidence>
<accession>A0A0K1RC29</accession>
<gene>
    <name evidence="1" type="ORF">AK829_07230</name>
</gene>
<name>A0A0K1RC29_9CORY</name>
<sequence length="438" mass="49784">MNQAERQSEVLSFDTTIHGTKLHAEVEISPRGTQYLTEAQMDATRALLTHLANVATEYQPEEDTRDESLDAYVVLADTFQVLDLARAAVDSRPKEAMRYFWHAASNLEVLQAWDPRFTQAYLMARYGEELAGNFVLEPLEGLCEQIESWMPQRYAGPGFTQRRVVVDDRQSAEDFQRTLTPDHEAVSVLMVDDEDLPADEYQLTGRTVLPVPMFPDGTLDTRAMVRRIMDDQFVTCKFHTDRPAFHLLRTLTSAAQMQLVERRGSTPVEFYTHLAHAKQLCRLARQDRFLADGVYRRTVIDALYSSLITVSLFSDEWVMPKYLAKLAATLNEDLGSDDVIYTVHAIEAWLPRDIRELMPRVWNEKLDTQLQEPLVAGLNVLPGARFVAVLDEQTQADFEETGLPDVDKFSPIDLGPELGEDALEVLSIPNISVFRTWV</sequence>
<dbReference type="AlphaFoldDB" id="A0A0K1RC29"/>
<dbReference type="RefSeq" id="WP_052205250.1">
    <property type="nucleotide sequence ID" value="NZ_CP012342.1"/>
</dbReference>
<proteinExistence type="predicted"/>
<organism evidence="1 2">
    <name type="scientific">Corynebacterium riegelii</name>
    <dbReference type="NCBI Taxonomy" id="156976"/>
    <lineage>
        <taxon>Bacteria</taxon>
        <taxon>Bacillati</taxon>
        <taxon>Actinomycetota</taxon>
        <taxon>Actinomycetes</taxon>
        <taxon>Mycobacteriales</taxon>
        <taxon>Corynebacteriaceae</taxon>
        <taxon>Corynebacterium</taxon>
    </lineage>
</organism>
<reference evidence="1 2" key="1">
    <citation type="submission" date="2015-08" db="EMBL/GenBank/DDBJ databases">
        <authorList>
            <person name="Babu N.S."/>
            <person name="Beckwith C.J."/>
            <person name="Beseler K.G."/>
            <person name="Brison A."/>
            <person name="Carone J.V."/>
            <person name="Caskin T.P."/>
            <person name="Diamond M."/>
            <person name="Durham M.E."/>
            <person name="Foxe J.M."/>
            <person name="Go M."/>
            <person name="Henderson B.A."/>
            <person name="Jones I.B."/>
            <person name="McGettigan J.A."/>
            <person name="Micheletti S.J."/>
            <person name="Nasrallah M.E."/>
            <person name="Ortiz D."/>
            <person name="Piller C.R."/>
            <person name="Privatt S.R."/>
            <person name="Schneider S.L."/>
            <person name="Sharp S."/>
            <person name="Smith T.C."/>
            <person name="Stanton J.D."/>
            <person name="Ullery H.E."/>
            <person name="Wilson R.J."/>
            <person name="Serrano M.G."/>
            <person name="Buck G."/>
            <person name="Lee V."/>
            <person name="Wang Y."/>
            <person name="Carvalho R."/>
            <person name="Voegtly L."/>
            <person name="Shi R."/>
            <person name="Duckworth R."/>
            <person name="Johnson A."/>
            <person name="Loviza R."/>
            <person name="Walstead R."/>
            <person name="Shah Z."/>
            <person name="Kiflezghi M."/>
            <person name="Wade K."/>
            <person name="Ball S.L."/>
            <person name="Bradley K.W."/>
            <person name="Asai D.J."/>
            <person name="Bowman C.A."/>
            <person name="Russell D.A."/>
            <person name="Pope W.H."/>
            <person name="Jacobs-Sera D."/>
            <person name="Hendrix R.W."/>
            <person name="Hatfull G.F."/>
        </authorList>
    </citation>
    <scope>NUCLEOTIDE SEQUENCE [LARGE SCALE GENOMIC DNA]</scope>
    <source>
        <strain evidence="1 2">PUDD_83A45</strain>
    </source>
</reference>